<dbReference type="Proteomes" id="UP001569151">
    <property type="component" value="Unassembled WGS sequence"/>
</dbReference>
<gene>
    <name evidence="4" type="ORF">ACED39_10720</name>
</gene>
<proteinExistence type="predicted"/>
<organism evidence="4 5">
    <name type="scientific">Vibrio bivalvicida</name>
    <dbReference type="NCBI Taxonomy" id="1276888"/>
    <lineage>
        <taxon>Bacteria</taxon>
        <taxon>Pseudomonadati</taxon>
        <taxon>Pseudomonadota</taxon>
        <taxon>Gammaproteobacteria</taxon>
        <taxon>Vibrionales</taxon>
        <taxon>Vibrionaceae</taxon>
        <taxon>Vibrio</taxon>
        <taxon>Vibrio oreintalis group</taxon>
    </lineage>
</organism>
<dbReference type="InterPro" id="IPR011990">
    <property type="entry name" value="TPR-like_helical_dom_sf"/>
</dbReference>
<dbReference type="RefSeq" id="WP_371718912.1">
    <property type="nucleotide sequence ID" value="NZ_JBGOOF010000015.1"/>
</dbReference>
<dbReference type="InterPro" id="IPR011006">
    <property type="entry name" value="CheY-like_superfamily"/>
</dbReference>
<keyword evidence="5" id="KW-1185">Reference proteome</keyword>
<dbReference type="EMBL" id="JBGOOS010000013">
    <property type="protein sequence ID" value="MEZ8209252.1"/>
    <property type="molecule type" value="Genomic_DNA"/>
</dbReference>
<evidence type="ECO:0000256" key="2">
    <source>
        <dbReference type="PROSITE-ProRule" id="PRU00339"/>
    </source>
</evidence>
<protein>
    <submittedName>
        <fullName evidence="4">Response regulator</fullName>
    </submittedName>
</protein>
<dbReference type="InterPro" id="IPR001789">
    <property type="entry name" value="Sig_transdc_resp-reg_receiver"/>
</dbReference>
<evidence type="ECO:0000256" key="1">
    <source>
        <dbReference type="PROSITE-ProRule" id="PRU00169"/>
    </source>
</evidence>
<comment type="caution">
    <text evidence="4">The sequence shown here is derived from an EMBL/GenBank/DDBJ whole genome shotgun (WGS) entry which is preliminary data.</text>
</comment>
<dbReference type="SUPFAM" id="SSF52172">
    <property type="entry name" value="CheY-like"/>
    <property type="match status" value="1"/>
</dbReference>
<evidence type="ECO:0000313" key="5">
    <source>
        <dbReference type="Proteomes" id="UP001569151"/>
    </source>
</evidence>
<feature type="repeat" description="TPR" evidence="2">
    <location>
        <begin position="233"/>
        <end position="266"/>
    </location>
</feature>
<dbReference type="SUPFAM" id="SSF48452">
    <property type="entry name" value="TPR-like"/>
    <property type="match status" value="1"/>
</dbReference>
<dbReference type="PANTHER" id="PTHR43228">
    <property type="entry name" value="TWO-COMPONENT RESPONSE REGULATOR"/>
    <property type="match status" value="1"/>
</dbReference>
<evidence type="ECO:0000259" key="3">
    <source>
        <dbReference type="PROSITE" id="PS50110"/>
    </source>
</evidence>
<dbReference type="InterPro" id="IPR052048">
    <property type="entry name" value="ST_Response_Regulator"/>
</dbReference>
<reference evidence="4 5" key="1">
    <citation type="submission" date="2024-06" db="EMBL/GenBank/DDBJ databases">
        <authorList>
            <person name="Steensen K."/>
            <person name="Seneca J."/>
            <person name="Bartlau N."/>
            <person name="Yu A.X."/>
            <person name="Polz M.F."/>
        </authorList>
    </citation>
    <scope>NUCLEOTIDE SEQUENCE [LARGE SCALE GENOMIC DNA]</scope>
    <source>
        <strain evidence="4 5">1F146</strain>
    </source>
</reference>
<accession>A0ABV4MI54</accession>
<feature type="modified residue" description="4-aspartylphosphate" evidence="1">
    <location>
        <position position="60"/>
    </location>
</feature>
<dbReference type="Pfam" id="PF00072">
    <property type="entry name" value="Response_reg"/>
    <property type="match status" value="1"/>
</dbReference>
<keyword evidence="1" id="KW-0597">Phosphoprotein</keyword>
<dbReference type="SMART" id="SM00448">
    <property type="entry name" value="REC"/>
    <property type="match status" value="1"/>
</dbReference>
<dbReference type="PANTHER" id="PTHR43228:SF1">
    <property type="entry name" value="TWO-COMPONENT RESPONSE REGULATOR ARR22"/>
    <property type="match status" value="1"/>
</dbReference>
<keyword evidence="2" id="KW-0802">TPR repeat</keyword>
<dbReference type="PROSITE" id="PS50110">
    <property type="entry name" value="RESPONSE_REGULATORY"/>
    <property type="match status" value="1"/>
</dbReference>
<evidence type="ECO:0000313" key="4">
    <source>
        <dbReference type="EMBL" id="MEZ8209252.1"/>
    </source>
</evidence>
<dbReference type="InterPro" id="IPR019734">
    <property type="entry name" value="TPR_rpt"/>
</dbReference>
<feature type="domain" description="Response regulatory" evidence="3">
    <location>
        <begin position="8"/>
        <end position="129"/>
    </location>
</feature>
<dbReference type="PROSITE" id="PS50005">
    <property type="entry name" value="TPR"/>
    <property type="match status" value="1"/>
</dbReference>
<sequence>MNIFDERPVLIVDDSQIYRTSAARMLTKLGLPNSQIVLSADSKQALSACRRNQFQLVLIDYNLGTQANGYQLLDDIKSQQLLPPDCVVVVITGDASADIVKSFAELEPDSYLIKPLSFNTLKERVPKLLEQKRALSSILWAIKDTDYDNGLEACEEVMFDCGDTRKHAALLKVQILLLKGDMDSARNLLVSLNSTISTDVFSAKLAEIAIAKRQYSMAEYVLTSHLKRSPESAKELTLLGELYLLTGKVTLAQEAIINAISLSPTVVKRHWLLLCCYLINQQHTEAIKCVNEVIHHSLYSSRHSLTAYQLGASIVVDSAMKCDFDKREAAIRELKGYLEQWRKRFNSREYKPFELLVMARAYFAVGLRGKGLSLLEEYKQLKERVESNPLEIVEMIKISHQVGGIGSLESLIVQFDQSIGDLATDTHAVFPESMRGYLAIWRTEFNSALEHYQSQKRRVMIATESGQYEVAAELLVDMFYAGVELTLDVPRRLLHTLSKAWPSGMCRIQVVKVATKCKESLIGADNFPTDRESQILATLARQLDYPELNR</sequence>
<dbReference type="Gene3D" id="1.25.40.10">
    <property type="entry name" value="Tetratricopeptide repeat domain"/>
    <property type="match status" value="1"/>
</dbReference>
<dbReference type="Gene3D" id="3.40.50.2300">
    <property type="match status" value="1"/>
</dbReference>
<name>A0ABV4MI54_9VIBR</name>